<gene>
    <name evidence="2" type="ORF">IE81DRAFT_324261</name>
</gene>
<dbReference type="GeneID" id="37036055"/>
<dbReference type="OrthoDB" id="10499984at2759"/>
<evidence type="ECO:0000256" key="1">
    <source>
        <dbReference type="SAM" id="MobiDB-lite"/>
    </source>
</evidence>
<feature type="compositionally biased region" description="Polar residues" evidence="1">
    <location>
        <begin position="67"/>
        <end position="78"/>
    </location>
</feature>
<name>A0A316VVY0_9BASI</name>
<feature type="region of interest" description="Disordered" evidence="1">
    <location>
        <begin position="57"/>
        <end position="178"/>
    </location>
</feature>
<sequence length="178" mass="19413">MAPGQTYKHGTQMMEYEKPGDKAKLRSHAFVVDDLSKLQTPSFEDVDTSRFDRRLKIDDEGKKHATNAHSQHSQTLGSNKKAKKPKHIPSADQNPTFPGLARHVGNLPFTSYGHSRGRGGATASAEETALRGTTSQFAQSAHQVDLNLSPKTEPPTHNGKEQGIDQTHASSADGFARQ</sequence>
<dbReference type="InParanoid" id="A0A316VVY0"/>
<reference evidence="2 3" key="1">
    <citation type="journal article" date="2018" name="Mol. Biol. Evol.">
        <title>Broad Genomic Sampling Reveals a Smut Pathogenic Ancestry of the Fungal Clade Ustilaginomycotina.</title>
        <authorList>
            <person name="Kijpornyongpan T."/>
            <person name="Mondo S.J."/>
            <person name="Barry K."/>
            <person name="Sandor L."/>
            <person name="Lee J."/>
            <person name="Lipzen A."/>
            <person name="Pangilinan J."/>
            <person name="LaButti K."/>
            <person name="Hainaut M."/>
            <person name="Henrissat B."/>
            <person name="Grigoriev I.V."/>
            <person name="Spatafora J.W."/>
            <person name="Aime M.C."/>
        </authorList>
    </citation>
    <scope>NUCLEOTIDE SEQUENCE [LARGE SCALE GENOMIC DNA]</scope>
    <source>
        <strain evidence="2 3">MCA 4658</strain>
    </source>
</reference>
<protein>
    <submittedName>
        <fullName evidence="2">Uncharacterized protein</fullName>
    </submittedName>
</protein>
<evidence type="ECO:0000313" key="3">
    <source>
        <dbReference type="Proteomes" id="UP000245783"/>
    </source>
</evidence>
<dbReference type="AlphaFoldDB" id="A0A316VVY0"/>
<evidence type="ECO:0000313" key="2">
    <source>
        <dbReference type="EMBL" id="PWN41766.1"/>
    </source>
</evidence>
<proteinExistence type="predicted"/>
<organism evidence="2 3">
    <name type="scientific">Ceraceosorus guamensis</name>
    <dbReference type="NCBI Taxonomy" id="1522189"/>
    <lineage>
        <taxon>Eukaryota</taxon>
        <taxon>Fungi</taxon>
        <taxon>Dikarya</taxon>
        <taxon>Basidiomycota</taxon>
        <taxon>Ustilaginomycotina</taxon>
        <taxon>Exobasidiomycetes</taxon>
        <taxon>Ceraceosorales</taxon>
        <taxon>Ceraceosoraceae</taxon>
        <taxon>Ceraceosorus</taxon>
    </lineage>
</organism>
<dbReference type="Proteomes" id="UP000245783">
    <property type="component" value="Unassembled WGS sequence"/>
</dbReference>
<accession>A0A316VVY0</accession>
<feature type="region of interest" description="Disordered" evidence="1">
    <location>
        <begin position="1"/>
        <end position="21"/>
    </location>
</feature>
<dbReference type="RefSeq" id="XP_025368926.1">
    <property type="nucleotide sequence ID" value="XM_025514185.1"/>
</dbReference>
<feature type="compositionally biased region" description="Polar residues" evidence="1">
    <location>
        <begin position="131"/>
        <end position="142"/>
    </location>
</feature>
<keyword evidence="3" id="KW-1185">Reference proteome</keyword>
<dbReference type="EMBL" id="KZ819388">
    <property type="protein sequence ID" value="PWN41766.1"/>
    <property type="molecule type" value="Genomic_DNA"/>
</dbReference>